<dbReference type="Proteomes" id="UP000234483">
    <property type="component" value="Unassembled WGS sequence"/>
</dbReference>
<dbReference type="InterPro" id="IPR051803">
    <property type="entry name" value="TA_system_RelE-like_toxin"/>
</dbReference>
<evidence type="ECO:0000256" key="2">
    <source>
        <dbReference type="ARBA" id="ARBA00022649"/>
    </source>
</evidence>
<comment type="similarity">
    <text evidence="1">Belongs to the RelE toxin family.</text>
</comment>
<dbReference type="AlphaFoldDB" id="A0A2N5CNP2"/>
<accession>A0A2N5CNP2</accession>
<dbReference type="EMBL" id="CP026100">
    <property type="protein sequence ID" value="AYV49760.1"/>
    <property type="molecule type" value="Genomic_DNA"/>
</dbReference>
<proteinExistence type="inferred from homology"/>
<protein>
    <recommendedName>
        <fullName evidence="8">Type II toxin-antitoxin system RelE/ParE family toxin</fullName>
    </recommendedName>
</protein>
<reference evidence="4 7" key="2">
    <citation type="submission" date="2018-01" db="EMBL/GenBank/DDBJ databases">
        <title>Complete genome sequence of Caulobacter flavus RHGG3.</title>
        <authorList>
            <person name="Yang E."/>
        </authorList>
    </citation>
    <scope>NUCLEOTIDE SEQUENCE [LARGE SCALE GENOMIC DNA]</scope>
    <source>
        <strain evidence="4 7">RHGG3</strain>
    </source>
</reference>
<gene>
    <name evidence="4" type="ORF">C1707_25680</name>
    <name evidence="5" type="ORF">CFHF_21070</name>
</gene>
<feature type="compositionally biased region" description="Basic residues" evidence="3">
    <location>
        <begin position="81"/>
        <end position="111"/>
    </location>
</feature>
<dbReference type="PANTHER" id="PTHR33755">
    <property type="entry name" value="TOXIN PARE1-RELATED"/>
    <property type="match status" value="1"/>
</dbReference>
<dbReference type="EMBL" id="PJRQ01000043">
    <property type="protein sequence ID" value="PLR08112.1"/>
    <property type="molecule type" value="Genomic_DNA"/>
</dbReference>
<evidence type="ECO:0008006" key="8">
    <source>
        <dbReference type="Google" id="ProtNLM"/>
    </source>
</evidence>
<sequence>MHRADGADEFLLGRSGGLVGHRAAHPPSSLSQREDGGGGSAGPGRWRERRGVLGSGHEQAGSTPRQALHPADPGRAVAPCRRGRALRKRRRGGAGHDPGHRRSPGVRRCGRRRGDPSFHRENDRRGRLPGRRDGVRQAAPALWRGRGLRRLRFSRRAELDLIGIGDWIAADRPIAARRFVARLIESAEALRATPDMAPLMPVYGAGVRGLSVRPYIILYRVSEEAVLVERVIHGARLPKNVT</sequence>
<evidence type="ECO:0000256" key="1">
    <source>
        <dbReference type="ARBA" id="ARBA00006226"/>
    </source>
</evidence>
<feature type="region of interest" description="Disordered" evidence="3">
    <location>
        <begin position="1"/>
        <end position="134"/>
    </location>
</feature>
<dbReference type="OrthoDB" id="7190851at2"/>
<keyword evidence="7" id="KW-1185">Reference proteome</keyword>
<evidence type="ECO:0000313" key="6">
    <source>
        <dbReference type="Proteomes" id="UP000234483"/>
    </source>
</evidence>
<dbReference type="Pfam" id="PF05016">
    <property type="entry name" value="ParE_toxin"/>
    <property type="match status" value="1"/>
</dbReference>
<dbReference type="Gene3D" id="3.30.2310.20">
    <property type="entry name" value="RelE-like"/>
    <property type="match status" value="1"/>
</dbReference>
<dbReference type="Proteomes" id="UP000281192">
    <property type="component" value="Chromosome"/>
</dbReference>
<name>A0A2N5CNP2_9CAUL</name>
<feature type="compositionally biased region" description="Basic and acidic residues" evidence="3">
    <location>
        <begin position="112"/>
        <end position="134"/>
    </location>
</feature>
<organism evidence="5 6">
    <name type="scientific">Caulobacter flavus</name>
    <dbReference type="NCBI Taxonomy" id="1679497"/>
    <lineage>
        <taxon>Bacteria</taxon>
        <taxon>Pseudomonadati</taxon>
        <taxon>Pseudomonadota</taxon>
        <taxon>Alphaproteobacteria</taxon>
        <taxon>Caulobacterales</taxon>
        <taxon>Caulobacteraceae</taxon>
        <taxon>Caulobacter</taxon>
    </lineage>
</organism>
<evidence type="ECO:0000313" key="7">
    <source>
        <dbReference type="Proteomes" id="UP000281192"/>
    </source>
</evidence>
<dbReference type="InterPro" id="IPR035093">
    <property type="entry name" value="RelE/ParE_toxin_dom_sf"/>
</dbReference>
<keyword evidence="2" id="KW-1277">Toxin-antitoxin system</keyword>
<reference evidence="5 6" key="1">
    <citation type="submission" date="2017-12" db="EMBL/GenBank/DDBJ databases">
        <title>The genome sequence of Caulobacter flavus CGMCC1 15093.</title>
        <authorList>
            <person name="Gao J."/>
            <person name="Mao X."/>
            <person name="Sun J."/>
        </authorList>
    </citation>
    <scope>NUCLEOTIDE SEQUENCE [LARGE SCALE GENOMIC DNA]</scope>
    <source>
        <strain evidence="5 6">CGMCC1 15093</strain>
    </source>
</reference>
<evidence type="ECO:0000256" key="3">
    <source>
        <dbReference type="SAM" id="MobiDB-lite"/>
    </source>
</evidence>
<evidence type="ECO:0000313" key="4">
    <source>
        <dbReference type="EMBL" id="AYV49760.1"/>
    </source>
</evidence>
<dbReference type="InterPro" id="IPR007712">
    <property type="entry name" value="RelE/ParE_toxin"/>
</dbReference>
<dbReference type="KEGG" id="cfh:C1707_25680"/>
<evidence type="ECO:0000313" key="5">
    <source>
        <dbReference type="EMBL" id="PLR08112.1"/>
    </source>
</evidence>